<gene>
    <name evidence="2" type="ORF">NQ317_011764</name>
</gene>
<evidence type="ECO:0000313" key="2">
    <source>
        <dbReference type="EMBL" id="KAJ8966718.1"/>
    </source>
</evidence>
<keyword evidence="3" id="KW-1185">Reference proteome</keyword>
<dbReference type="Proteomes" id="UP001162164">
    <property type="component" value="Unassembled WGS sequence"/>
</dbReference>
<proteinExistence type="predicted"/>
<reference evidence="2" key="1">
    <citation type="journal article" date="2023" name="Insect Mol. Biol.">
        <title>Genome sequencing provides insights into the evolution of gene families encoding plant cell wall-degrading enzymes in longhorned beetles.</title>
        <authorList>
            <person name="Shin N.R."/>
            <person name="Okamura Y."/>
            <person name="Kirsch R."/>
            <person name="Pauchet Y."/>
        </authorList>
    </citation>
    <scope>NUCLEOTIDE SEQUENCE</scope>
    <source>
        <strain evidence="2">MMC_N1</strain>
    </source>
</reference>
<name>A0ABQ9IVS1_9CUCU</name>
<feature type="transmembrane region" description="Helical" evidence="1">
    <location>
        <begin position="162"/>
        <end position="180"/>
    </location>
</feature>
<accession>A0ABQ9IVS1</accession>
<protein>
    <submittedName>
        <fullName evidence="2">Uncharacterized protein</fullName>
    </submittedName>
</protein>
<keyword evidence="1" id="KW-1133">Transmembrane helix</keyword>
<sequence>MTQILTIQIKSKLPFDTFLSLTNKIKYVVRRVESYASWDRNPMPAVRSVCGLVNSYQPYPGGQGFPQVQGYYPQYPTFYPQYNPNYGAALPRIPPSNDGSPRVDTSEQDDLNGVDTAEVVRNERNIPEIQDVLKNFNKLPEFHGTYNNFSGSIRHHNMKIKTIIYSVIFYVLANFLLYSVESRAIQKDYKNFHSDSIVTYWPTTPASTEDNGENKPGWMRRQLIKFGQMASNVGNTMGTHATKITSAIDKICEVVKTVIPLLAAVCHVGQFRFCSAATEAPGQLSEAMSPSNMDLNIPD</sequence>
<evidence type="ECO:0000313" key="3">
    <source>
        <dbReference type="Proteomes" id="UP001162164"/>
    </source>
</evidence>
<comment type="caution">
    <text evidence="2">The sequence shown here is derived from an EMBL/GenBank/DDBJ whole genome shotgun (WGS) entry which is preliminary data.</text>
</comment>
<evidence type="ECO:0000256" key="1">
    <source>
        <dbReference type="SAM" id="Phobius"/>
    </source>
</evidence>
<keyword evidence="1" id="KW-0812">Transmembrane</keyword>
<dbReference type="EMBL" id="JAPWTJ010002306">
    <property type="protein sequence ID" value="KAJ8966718.1"/>
    <property type="molecule type" value="Genomic_DNA"/>
</dbReference>
<organism evidence="2 3">
    <name type="scientific">Molorchus minor</name>
    <dbReference type="NCBI Taxonomy" id="1323400"/>
    <lineage>
        <taxon>Eukaryota</taxon>
        <taxon>Metazoa</taxon>
        <taxon>Ecdysozoa</taxon>
        <taxon>Arthropoda</taxon>
        <taxon>Hexapoda</taxon>
        <taxon>Insecta</taxon>
        <taxon>Pterygota</taxon>
        <taxon>Neoptera</taxon>
        <taxon>Endopterygota</taxon>
        <taxon>Coleoptera</taxon>
        <taxon>Polyphaga</taxon>
        <taxon>Cucujiformia</taxon>
        <taxon>Chrysomeloidea</taxon>
        <taxon>Cerambycidae</taxon>
        <taxon>Lamiinae</taxon>
        <taxon>Monochamini</taxon>
        <taxon>Molorchus</taxon>
    </lineage>
</organism>
<keyword evidence="1" id="KW-0472">Membrane</keyword>